<accession>A0A2M6WNE0</accession>
<dbReference type="InterPro" id="IPR002737">
    <property type="entry name" value="MEMO1_fam"/>
</dbReference>
<organism evidence="3 4">
    <name type="scientific">Candidatus Falkowbacteria bacterium CG10_big_fil_rev_8_21_14_0_10_39_9</name>
    <dbReference type="NCBI Taxonomy" id="1974566"/>
    <lineage>
        <taxon>Bacteria</taxon>
        <taxon>Candidatus Falkowiibacteriota</taxon>
    </lineage>
</organism>
<reference evidence="4" key="1">
    <citation type="submission" date="2017-09" db="EMBL/GenBank/DDBJ databases">
        <title>Depth-based differentiation of microbial function through sediment-hosted aquifers and enrichment of novel symbionts in the deep terrestrial subsurface.</title>
        <authorList>
            <person name="Probst A.J."/>
            <person name="Ladd B."/>
            <person name="Jarett J.K."/>
            <person name="Geller-Mcgrath D.E."/>
            <person name="Sieber C.M.K."/>
            <person name="Emerson J.B."/>
            <person name="Anantharaman K."/>
            <person name="Thomas B.C."/>
            <person name="Malmstrom R."/>
            <person name="Stieglmeier M."/>
            <person name="Klingl A."/>
            <person name="Woyke T."/>
            <person name="Ryan C.M."/>
            <person name="Banfield J.F."/>
        </authorList>
    </citation>
    <scope>NUCLEOTIDE SEQUENCE [LARGE SCALE GENOMIC DNA]</scope>
</reference>
<dbReference type="AlphaFoldDB" id="A0A2M6WNE0"/>
<dbReference type="NCBIfam" id="TIGR04336">
    <property type="entry name" value="AmmeMemoSam_B"/>
    <property type="match status" value="1"/>
</dbReference>
<evidence type="ECO:0000259" key="2">
    <source>
        <dbReference type="SMART" id="SM00854"/>
    </source>
</evidence>
<dbReference type="InterPro" id="IPR052169">
    <property type="entry name" value="CW_Biosynth-Accessory"/>
</dbReference>
<dbReference type="Gene3D" id="3.40.830.10">
    <property type="entry name" value="LigB-like"/>
    <property type="match status" value="1"/>
</dbReference>
<dbReference type="Proteomes" id="UP000228900">
    <property type="component" value="Unassembled WGS sequence"/>
</dbReference>
<sequence>MKSIKLVLISAIIFLLVMAGVLFKTDLTVADQAIKTTESNSISAFYTDSNLFLSALKSISLSTTSAPVSGLIVPHHLLAQDLTAQAFRTISGQQYSTIVLLSPDHFGSGRSAISTTERDFSTVFGEVKTNMAIAQKLKILSFVSEGDFFYREHGLQAELPFIKYFFPDAQVVALTFQPTVSRFELDQVIKILAAELPPDSLIIQSTDFSHYLSPAQATVRDAATVNVLRQGLPEDILALNQPDNIDSLAAAYVQMSLQKDFFSSHINILDQRNSQDYTAEKVVSSTSYITATYLNDGNKKATGKAELIFVGDIMLSRYIGEMMARRQDYNFPYAQIKPDLIAADLVVANLEGPISNQGKSAGHLYSFRADPQVSQGLKNAGINVLSIANNHVFDYGLVAFVDTLKNLKGAGLSYAGGGINFVEAHQGNYQEINGVKITLLAYTDLLPQSEAAREDRAGFTYLDLDQMTRDIQVAKAKSDLVLVSFHWGREYEIQHNKSQEKVAQAAIDAGADLVVGHHPHVVQDIGIYQGASIAYSLGNFIFDQNFKASDTRHGLILKVNVADKKIKTVKPQSINFNQNYQPIIIKQKNRPEKRAVLFQNSYSLISSI</sequence>
<evidence type="ECO:0000256" key="1">
    <source>
        <dbReference type="ARBA" id="ARBA00005662"/>
    </source>
</evidence>
<feature type="domain" description="Capsule synthesis protein CapA" evidence="2">
    <location>
        <begin position="306"/>
        <end position="544"/>
    </location>
</feature>
<dbReference type="InterPro" id="IPR019079">
    <property type="entry name" value="Capsule_synth_CapA"/>
</dbReference>
<gene>
    <name evidence="3" type="primary">amrB</name>
    <name evidence="3" type="ORF">COT98_04235</name>
</gene>
<dbReference type="Gene3D" id="3.60.21.10">
    <property type="match status" value="1"/>
</dbReference>
<dbReference type="InterPro" id="IPR029052">
    <property type="entry name" value="Metallo-depent_PP-like"/>
</dbReference>
<protein>
    <submittedName>
        <fullName evidence="3">AmmeMemoRadiSam system protein B</fullName>
    </submittedName>
</protein>
<comment type="similarity">
    <text evidence="1">Belongs to the CapA family.</text>
</comment>
<dbReference type="EMBL" id="PFAQ01000057">
    <property type="protein sequence ID" value="PIT94318.1"/>
    <property type="molecule type" value="Genomic_DNA"/>
</dbReference>
<evidence type="ECO:0000313" key="4">
    <source>
        <dbReference type="Proteomes" id="UP000228900"/>
    </source>
</evidence>
<dbReference type="Pfam" id="PF01875">
    <property type="entry name" value="Memo"/>
    <property type="match status" value="1"/>
</dbReference>
<dbReference type="CDD" id="cd07361">
    <property type="entry name" value="MEMO_like"/>
    <property type="match status" value="1"/>
</dbReference>
<dbReference type="CDD" id="cd07381">
    <property type="entry name" value="MPP_CapA"/>
    <property type="match status" value="1"/>
</dbReference>
<dbReference type="Pfam" id="PF09587">
    <property type="entry name" value="PGA_cap"/>
    <property type="match status" value="1"/>
</dbReference>
<name>A0A2M6WNE0_9BACT</name>
<dbReference type="PANTHER" id="PTHR33393">
    <property type="entry name" value="POLYGLUTAMINE SYNTHESIS ACCESSORY PROTEIN RV0574C-RELATED"/>
    <property type="match status" value="1"/>
</dbReference>
<comment type="caution">
    <text evidence="3">The sequence shown here is derived from an EMBL/GenBank/DDBJ whole genome shotgun (WGS) entry which is preliminary data.</text>
</comment>
<dbReference type="SMART" id="SM00854">
    <property type="entry name" value="PGA_cap"/>
    <property type="match status" value="1"/>
</dbReference>
<dbReference type="SUPFAM" id="SSF56300">
    <property type="entry name" value="Metallo-dependent phosphatases"/>
    <property type="match status" value="1"/>
</dbReference>
<proteinExistence type="inferred from homology"/>
<dbReference type="PANTHER" id="PTHR33393:SF11">
    <property type="entry name" value="POLYGLUTAMINE SYNTHESIS ACCESSORY PROTEIN RV0574C-RELATED"/>
    <property type="match status" value="1"/>
</dbReference>
<evidence type="ECO:0000313" key="3">
    <source>
        <dbReference type="EMBL" id="PIT94318.1"/>
    </source>
</evidence>